<dbReference type="InterPro" id="IPR011990">
    <property type="entry name" value="TPR-like_helical_dom_sf"/>
</dbReference>
<comment type="caution">
    <text evidence="2">The sequence shown here is derived from an EMBL/GenBank/DDBJ whole genome shotgun (WGS) entry which is preliminary data.</text>
</comment>
<name>A0A6G3ZXZ1_9BACL</name>
<dbReference type="RefSeq" id="WP_163946911.1">
    <property type="nucleotide sequence ID" value="NZ_JAAIKC010000004.1"/>
</dbReference>
<dbReference type="Pfam" id="PF13424">
    <property type="entry name" value="TPR_12"/>
    <property type="match status" value="1"/>
</dbReference>
<dbReference type="AlphaFoldDB" id="A0A6G3ZXZ1"/>
<accession>A0A6G3ZXZ1</accession>
<dbReference type="Gene3D" id="1.25.40.10">
    <property type="entry name" value="Tetratricopeptide repeat domain"/>
    <property type="match status" value="2"/>
</dbReference>
<dbReference type="SUPFAM" id="SSF48452">
    <property type="entry name" value="TPR-like"/>
    <property type="match status" value="2"/>
</dbReference>
<dbReference type="SMART" id="SM00028">
    <property type="entry name" value="TPR"/>
    <property type="match status" value="4"/>
</dbReference>
<organism evidence="2">
    <name type="scientific">Paenibacillus sp. SYP-B3998</name>
    <dbReference type="NCBI Taxonomy" id="2678564"/>
    <lineage>
        <taxon>Bacteria</taxon>
        <taxon>Bacillati</taxon>
        <taxon>Bacillota</taxon>
        <taxon>Bacilli</taxon>
        <taxon>Bacillales</taxon>
        <taxon>Paenibacillaceae</taxon>
        <taxon>Paenibacillus</taxon>
    </lineage>
</organism>
<feature type="domain" description="HTH cro/C1-type" evidence="1">
    <location>
        <begin position="8"/>
        <end position="61"/>
    </location>
</feature>
<proteinExistence type="predicted"/>
<reference evidence="2" key="1">
    <citation type="submission" date="2020-02" db="EMBL/GenBank/DDBJ databases">
        <authorList>
            <person name="Shen X.-R."/>
            <person name="Zhang Y.-X."/>
        </authorList>
    </citation>
    <scope>NUCLEOTIDE SEQUENCE</scope>
    <source>
        <strain evidence="2">SYP-B3998</strain>
    </source>
</reference>
<evidence type="ECO:0000259" key="1">
    <source>
        <dbReference type="PROSITE" id="PS50943"/>
    </source>
</evidence>
<dbReference type="InterPro" id="IPR010982">
    <property type="entry name" value="Lambda_DNA-bd_dom_sf"/>
</dbReference>
<protein>
    <submittedName>
        <fullName evidence="2">Helix-turn-helix transcriptional regulator</fullName>
    </submittedName>
</protein>
<gene>
    <name evidence="2" type="ORF">GK047_12985</name>
</gene>
<sequence length="417" mass="48535">MNSFGHLIQSKREELKILQRELCMGICTRSMISRIETEDYFPNLLIVEKLLERLDIHLTDLVQTLCEVDEKQTILGIIFGFMNDRYEENRDAYTIQNWLQKLNGIKTVIKPEHEVIMYSLKAFVEDVNQNFIEAEKSYKKFIELARISKDFPLLISALNRISFMYINIIPNKASEYMEEASNLMERYSIPVDLTISVNLTLSAYKYAMGEYLTAIKYLKDIQSRKRLSPVYRFRSHNLLGKCLHAVGKFSEAELQYKLSTSFLNYHPSFELIYNNNLGDLYADMGKHDEAYKHQNSSLKIALDIKQTYFAEIIQLRLARLHNLTGKHNEALKIGEEVIKSSANHRNLQIAKLIVSEAQFALGILKSDTLILEIIEYFKLQEGIESAGYLREAYKLLARISRHSKEHEELFTSKLLIY</sequence>
<dbReference type="SMART" id="SM00530">
    <property type="entry name" value="HTH_XRE"/>
    <property type="match status" value="1"/>
</dbReference>
<dbReference type="InterPro" id="IPR019734">
    <property type="entry name" value="TPR_rpt"/>
</dbReference>
<dbReference type="CDD" id="cd00093">
    <property type="entry name" value="HTH_XRE"/>
    <property type="match status" value="1"/>
</dbReference>
<dbReference type="InterPro" id="IPR001387">
    <property type="entry name" value="Cro/C1-type_HTH"/>
</dbReference>
<evidence type="ECO:0000313" key="2">
    <source>
        <dbReference type="EMBL" id="NEW06918.1"/>
    </source>
</evidence>
<dbReference type="GO" id="GO:0003677">
    <property type="term" value="F:DNA binding"/>
    <property type="evidence" value="ECO:0007669"/>
    <property type="project" value="InterPro"/>
</dbReference>
<dbReference type="EMBL" id="JAAIKC010000004">
    <property type="protein sequence ID" value="NEW06918.1"/>
    <property type="molecule type" value="Genomic_DNA"/>
</dbReference>
<dbReference type="Pfam" id="PF01381">
    <property type="entry name" value="HTH_3"/>
    <property type="match status" value="1"/>
</dbReference>
<dbReference type="PROSITE" id="PS50943">
    <property type="entry name" value="HTH_CROC1"/>
    <property type="match status" value="1"/>
</dbReference>
<dbReference type="SUPFAM" id="SSF47413">
    <property type="entry name" value="lambda repressor-like DNA-binding domains"/>
    <property type="match status" value="1"/>
</dbReference>